<gene>
    <name evidence="3" type="ORF">M0H32_22885</name>
</gene>
<dbReference type="CDD" id="cd03207">
    <property type="entry name" value="GST_C_8"/>
    <property type="match status" value="1"/>
</dbReference>
<feature type="domain" description="GST C-terminal" evidence="2">
    <location>
        <begin position="87"/>
        <end position="210"/>
    </location>
</feature>
<dbReference type="CDD" id="cd03046">
    <property type="entry name" value="GST_N_GTT1_like"/>
    <property type="match status" value="1"/>
</dbReference>
<sequence>MPEIIFYTNPMSRGRIVRWMLEELGQPYETRVLDYGPSMKSPDYLEINPMGKVPAVQHGKAVVTEAAACCAYLAAAFPEAGLAPAPGTPESAAYLRWMFFAAGPGEAAITNSYFNFELPDDPQARGRSGYGSLEAVADALATMLSDGRDFVTGEVFSAADIYVGSQILWGKMLGTLPDRPGFAKYAERLTARPAAARAREIDDALMTAAK</sequence>
<comment type="caution">
    <text evidence="3">The sequence shown here is derived from an EMBL/GenBank/DDBJ whole genome shotgun (WGS) entry which is preliminary data.</text>
</comment>
<dbReference type="PROSITE" id="PS50404">
    <property type="entry name" value="GST_NTER"/>
    <property type="match status" value="1"/>
</dbReference>
<dbReference type="Gene3D" id="1.20.1050.10">
    <property type="match status" value="1"/>
</dbReference>
<dbReference type="InterPro" id="IPR036249">
    <property type="entry name" value="Thioredoxin-like_sf"/>
</dbReference>
<dbReference type="PANTHER" id="PTHR44051:SF21">
    <property type="entry name" value="GLUTATHIONE S-TRANSFERASE FAMILY PROTEIN"/>
    <property type="match status" value="1"/>
</dbReference>
<dbReference type="SFLD" id="SFLDS00019">
    <property type="entry name" value="Glutathione_Transferase_(cytos"/>
    <property type="match status" value="1"/>
</dbReference>
<dbReference type="SUPFAM" id="SSF52833">
    <property type="entry name" value="Thioredoxin-like"/>
    <property type="match status" value="1"/>
</dbReference>
<dbReference type="InterPro" id="IPR036282">
    <property type="entry name" value="Glutathione-S-Trfase_C_sf"/>
</dbReference>
<feature type="domain" description="GST N-terminal" evidence="1">
    <location>
        <begin position="1"/>
        <end position="81"/>
    </location>
</feature>
<dbReference type="PANTHER" id="PTHR44051">
    <property type="entry name" value="GLUTATHIONE S-TRANSFERASE-RELATED"/>
    <property type="match status" value="1"/>
</dbReference>
<evidence type="ECO:0000313" key="3">
    <source>
        <dbReference type="EMBL" id="MCK7615021.1"/>
    </source>
</evidence>
<protein>
    <submittedName>
        <fullName evidence="3">Glutathione S-transferase family protein</fullName>
    </submittedName>
</protein>
<reference evidence="3" key="1">
    <citation type="submission" date="2022-04" db="EMBL/GenBank/DDBJ databases">
        <title>Roseibium sp. CAU 1639 isolated from mud.</title>
        <authorList>
            <person name="Kim W."/>
        </authorList>
    </citation>
    <scope>NUCLEOTIDE SEQUENCE</scope>
    <source>
        <strain evidence="3">CAU 1639</strain>
    </source>
</reference>
<organism evidence="3 4">
    <name type="scientific">Roseibium sediminicola</name>
    <dbReference type="NCBI Taxonomy" id="2933272"/>
    <lineage>
        <taxon>Bacteria</taxon>
        <taxon>Pseudomonadati</taxon>
        <taxon>Pseudomonadota</taxon>
        <taxon>Alphaproteobacteria</taxon>
        <taxon>Hyphomicrobiales</taxon>
        <taxon>Stappiaceae</taxon>
        <taxon>Roseibium</taxon>
    </lineage>
</organism>
<evidence type="ECO:0000313" key="4">
    <source>
        <dbReference type="Proteomes" id="UP001431221"/>
    </source>
</evidence>
<proteinExistence type="predicted"/>
<dbReference type="SFLD" id="SFLDG01150">
    <property type="entry name" value="Main.1:_Beta-like"/>
    <property type="match status" value="1"/>
</dbReference>
<dbReference type="SUPFAM" id="SSF47616">
    <property type="entry name" value="GST C-terminal domain-like"/>
    <property type="match status" value="1"/>
</dbReference>
<evidence type="ECO:0000259" key="1">
    <source>
        <dbReference type="PROSITE" id="PS50404"/>
    </source>
</evidence>
<dbReference type="InterPro" id="IPR040079">
    <property type="entry name" value="Glutathione_S-Trfase"/>
</dbReference>
<dbReference type="InterPro" id="IPR004045">
    <property type="entry name" value="Glutathione_S-Trfase_N"/>
</dbReference>
<dbReference type="EMBL" id="JALNMJ010000020">
    <property type="protein sequence ID" value="MCK7615021.1"/>
    <property type="molecule type" value="Genomic_DNA"/>
</dbReference>
<evidence type="ECO:0000259" key="2">
    <source>
        <dbReference type="PROSITE" id="PS50405"/>
    </source>
</evidence>
<dbReference type="RefSeq" id="WP_248157947.1">
    <property type="nucleotide sequence ID" value="NZ_JALNMJ010000020.1"/>
</dbReference>
<accession>A0ABT0H011</accession>
<dbReference type="PROSITE" id="PS50405">
    <property type="entry name" value="GST_CTER"/>
    <property type="match status" value="1"/>
</dbReference>
<dbReference type="SFLD" id="SFLDG00358">
    <property type="entry name" value="Main_(cytGST)"/>
    <property type="match status" value="1"/>
</dbReference>
<dbReference type="Pfam" id="PF13409">
    <property type="entry name" value="GST_N_2"/>
    <property type="match status" value="1"/>
</dbReference>
<name>A0ABT0H011_9HYPH</name>
<dbReference type="Proteomes" id="UP001431221">
    <property type="component" value="Unassembled WGS sequence"/>
</dbReference>
<dbReference type="Gene3D" id="3.40.30.10">
    <property type="entry name" value="Glutaredoxin"/>
    <property type="match status" value="1"/>
</dbReference>
<keyword evidence="4" id="KW-1185">Reference proteome</keyword>
<dbReference type="InterPro" id="IPR010987">
    <property type="entry name" value="Glutathione-S-Trfase_C-like"/>
</dbReference>